<dbReference type="GO" id="GO:0005829">
    <property type="term" value="C:cytosol"/>
    <property type="evidence" value="ECO:0007669"/>
    <property type="project" value="TreeGrafter"/>
</dbReference>
<dbReference type="Proteomes" id="UP001138500">
    <property type="component" value="Unassembled WGS sequence"/>
</dbReference>
<protein>
    <recommendedName>
        <fullName evidence="5">Elongator complex protein 5</fullName>
    </recommendedName>
</protein>
<evidence type="ECO:0000256" key="1">
    <source>
        <dbReference type="ARBA" id="ARBA00004123"/>
    </source>
</evidence>
<dbReference type="Pfam" id="PF10483">
    <property type="entry name" value="Elong_Iki1"/>
    <property type="match status" value="1"/>
</dbReference>
<feature type="region of interest" description="Disordered" evidence="9">
    <location>
        <begin position="585"/>
        <end position="609"/>
    </location>
</feature>
<dbReference type="OrthoDB" id="166907at2759"/>
<sequence>MAQSQTNEAGADMPTNAAAELEPAYQGEDPQQQQEERLADEVEDERPTKRQKLDMDKKNKRLITAANSKLGKVDLAALLTKPEAWSALPLDTREHLYSLLPAPDPDNNGARHDPDINPLESKFGGIIREELQVWQEELRNGYETAKWRNEAVEAGRERLEGCYDEWKDAAKEDQWGRLENEENEVPEEVEGARDGNDRDEDGGADDEGSEIVLSKANVKVEIGYVPLRRLYAYDHSAVLTMPAPAARAKEQRRLHNLHLIDAILRQESSPFTLILDSLEQSARPLIAEYIRRSTTKKEAKVHHHVVFVSFTTLKAPAGIDKFFEAWDIGDKDSKSWVKEVRDYLDSTVNGWSALQAPSPQQDRPEHGNAPRKPQSILLIIDSLNHLASTPHSYAQLPALLSSFLGPVTSVVAVYHTDVPLPIRMETTYPYNPDPLTSLRYSATTIFQLESLNHALAIKAARGRRYVDPTFGLDEEIEGVIQGLGANSKEGLALHMEHRRKTGRTIKEAYYLPLPINRGDPSGLQQITLLSDHPQFQETGPEQETTTGDEDGLVQSTFDLKLSEQQKKDRANVNLPYYDAQTKGQAGLESGRILYDMGSEDDFDEEEDEI</sequence>
<evidence type="ECO:0000256" key="6">
    <source>
        <dbReference type="ARBA" id="ARBA00022490"/>
    </source>
</evidence>
<dbReference type="GO" id="GO:0002098">
    <property type="term" value="P:tRNA wobble uridine modification"/>
    <property type="evidence" value="ECO:0007669"/>
    <property type="project" value="InterPro"/>
</dbReference>
<keyword evidence="7" id="KW-0819">tRNA processing</keyword>
<organism evidence="11 12">
    <name type="scientific">Teratosphaeria destructans</name>
    <dbReference type="NCBI Taxonomy" id="418781"/>
    <lineage>
        <taxon>Eukaryota</taxon>
        <taxon>Fungi</taxon>
        <taxon>Dikarya</taxon>
        <taxon>Ascomycota</taxon>
        <taxon>Pezizomycotina</taxon>
        <taxon>Dothideomycetes</taxon>
        <taxon>Dothideomycetidae</taxon>
        <taxon>Mycosphaerellales</taxon>
        <taxon>Teratosphaeriaceae</taxon>
        <taxon>Teratosphaeria</taxon>
    </lineage>
</organism>
<proteinExistence type="inferred from homology"/>
<name>A0A9W7W4G5_9PEZI</name>
<feature type="region of interest" description="Disordered" evidence="9">
    <location>
        <begin position="1"/>
        <end position="60"/>
    </location>
</feature>
<dbReference type="Gene3D" id="3.40.50.300">
    <property type="entry name" value="P-loop containing nucleotide triphosphate hydrolases"/>
    <property type="match status" value="1"/>
</dbReference>
<comment type="similarity">
    <text evidence="4">Belongs to the ELP5 family.</text>
</comment>
<reference evidence="11 12" key="1">
    <citation type="journal article" date="2018" name="IMA Fungus">
        <title>IMA Genome-F 10: Nine draft genome sequences of Claviceps purpurea s.lat., including C. arundinis, C. humidiphila, and C. cf. spartinae, pseudomolecules for the pitch canker pathogen Fusarium circinatum, draft genome of Davidsoniella eucalypti, Grosmannia galeiformis, Quambalaria eucalypti, and Teratosphaeria destructans.</title>
        <authorList>
            <person name="Wingfield B.D."/>
            <person name="Liu M."/>
            <person name="Nguyen H.D."/>
            <person name="Lane F.A."/>
            <person name="Morgan S.W."/>
            <person name="De Vos L."/>
            <person name="Wilken P.M."/>
            <person name="Duong T.A."/>
            <person name="Aylward J."/>
            <person name="Coetzee M.P."/>
            <person name="Dadej K."/>
            <person name="De Beer Z.W."/>
            <person name="Findlay W."/>
            <person name="Havenga M."/>
            <person name="Kolarik M."/>
            <person name="Menzies J.G."/>
            <person name="Naidoo K."/>
            <person name="Pochopski O."/>
            <person name="Shoukouhi P."/>
            <person name="Santana Q.C."/>
            <person name="Seifert K.A."/>
            <person name="Soal N."/>
            <person name="Steenkamp E.T."/>
            <person name="Tatham C.T."/>
            <person name="van der Nest M.A."/>
            <person name="Wingfield M.J."/>
        </authorList>
    </citation>
    <scope>NUCLEOTIDE SEQUENCE [LARGE SCALE GENOMIC DNA]</scope>
    <source>
        <strain evidence="11">CMW44962</strain>
    </source>
</reference>
<comment type="caution">
    <text evidence="11">The sequence shown here is derived from an EMBL/GenBank/DDBJ whole genome shotgun (WGS) entry which is preliminary data.</text>
</comment>
<dbReference type="CDD" id="cd19496">
    <property type="entry name" value="Elp5"/>
    <property type="match status" value="1"/>
</dbReference>
<evidence type="ECO:0000256" key="9">
    <source>
        <dbReference type="SAM" id="MobiDB-lite"/>
    </source>
</evidence>
<comment type="pathway">
    <text evidence="3">tRNA modification; 5-methoxycarbonylmethyl-2-thiouridine-tRNA biosynthesis.</text>
</comment>
<dbReference type="AlphaFoldDB" id="A0A9W7W4G5"/>
<evidence type="ECO:0000313" key="11">
    <source>
        <dbReference type="EMBL" id="KAH9832818.1"/>
    </source>
</evidence>
<feature type="compositionally biased region" description="Acidic residues" evidence="9">
    <location>
        <begin position="197"/>
        <end position="209"/>
    </location>
</feature>
<dbReference type="PANTHER" id="PTHR15641">
    <property type="entry name" value="ELONGATOR COMPLEX PROTEIN 5"/>
    <property type="match status" value="1"/>
</dbReference>
<evidence type="ECO:0000256" key="4">
    <source>
        <dbReference type="ARBA" id="ARBA00009567"/>
    </source>
</evidence>
<comment type="subcellular location">
    <subcellularLocation>
        <location evidence="2">Cytoplasm</location>
    </subcellularLocation>
    <subcellularLocation>
        <location evidence="1">Nucleus</location>
    </subcellularLocation>
</comment>
<reference evidence="11 12" key="2">
    <citation type="journal article" date="2021" name="Curr. Genet.">
        <title>Genetic response to nitrogen starvation in the aggressive Eucalyptus foliar pathogen Teratosphaeria destructans.</title>
        <authorList>
            <person name="Havenga M."/>
            <person name="Wingfield B.D."/>
            <person name="Wingfield M.J."/>
            <person name="Dreyer L.L."/>
            <person name="Roets F."/>
            <person name="Aylward J."/>
        </authorList>
    </citation>
    <scope>NUCLEOTIDE SEQUENCE [LARGE SCALE GENOMIC DNA]</scope>
    <source>
        <strain evidence="11">CMW44962</strain>
    </source>
</reference>
<evidence type="ECO:0000256" key="2">
    <source>
        <dbReference type="ARBA" id="ARBA00004496"/>
    </source>
</evidence>
<dbReference type="EMBL" id="RIBY02001112">
    <property type="protein sequence ID" value="KAH9832818.1"/>
    <property type="molecule type" value="Genomic_DNA"/>
</dbReference>
<accession>A0A9W7W4G5</accession>
<feature type="compositionally biased region" description="Basic and acidic residues" evidence="9">
    <location>
        <begin position="34"/>
        <end position="57"/>
    </location>
</feature>
<evidence type="ECO:0000256" key="5">
    <source>
        <dbReference type="ARBA" id="ARBA00020264"/>
    </source>
</evidence>
<feature type="region of interest" description="Disordered" evidence="9">
    <location>
        <begin position="173"/>
        <end position="209"/>
    </location>
</feature>
<evidence type="ECO:0000313" key="12">
    <source>
        <dbReference type="Proteomes" id="UP001138500"/>
    </source>
</evidence>
<evidence type="ECO:0000256" key="8">
    <source>
        <dbReference type="ARBA" id="ARBA00023242"/>
    </source>
</evidence>
<keyword evidence="8" id="KW-0539">Nucleus</keyword>
<keyword evidence="12" id="KW-1185">Reference proteome</keyword>
<dbReference type="InterPro" id="IPR028020">
    <property type="entry name" value="ASX_DEUBAD_dom"/>
</dbReference>
<evidence type="ECO:0000259" key="10">
    <source>
        <dbReference type="Pfam" id="PF13919"/>
    </source>
</evidence>
<evidence type="ECO:0000256" key="7">
    <source>
        <dbReference type="ARBA" id="ARBA00022694"/>
    </source>
</evidence>
<dbReference type="PANTHER" id="PTHR15641:SF1">
    <property type="entry name" value="ELONGATOR COMPLEX PROTEIN 5"/>
    <property type="match status" value="1"/>
</dbReference>
<dbReference type="Pfam" id="PF13919">
    <property type="entry name" value="ASXH"/>
    <property type="match status" value="1"/>
</dbReference>
<evidence type="ECO:0000256" key="3">
    <source>
        <dbReference type="ARBA" id="ARBA00005043"/>
    </source>
</evidence>
<dbReference type="GO" id="GO:0033588">
    <property type="term" value="C:elongator holoenzyme complex"/>
    <property type="evidence" value="ECO:0007669"/>
    <property type="project" value="InterPro"/>
</dbReference>
<dbReference type="GO" id="GO:0005634">
    <property type="term" value="C:nucleus"/>
    <property type="evidence" value="ECO:0007669"/>
    <property type="project" value="UniProtKB-SubCell"/>
</dbReference>
<dbReference type="InterPro" id="IPR019519">
    <property type="entry name" value="Elp5"/>
</dbReference>
<dbReference type="GO" id="GO:0000049">
    <property type="term" value="F:tRNA binding"/>
    <property type="evidence" value="ECO:0007669"/>
    <property type="project" value="TreeGrafter"/>
</dbReference>
<keyword evidence="6" id="KW-0963">Cytoplasm</keyword>
<feature type="domain" description="ASX DEUBAD" evidence="10">
    <location>
        <begin position="49"/>
        <end position="176"/>
    </location>
</feature>
<dbReference type="InterPro" id="IPR027417">
    <property type="entry name" value="P-loop_NTPase"/>
</dbReference>
<feature type="compositionally biased region" description="Acidic residues" evidence="9">
    <location>
        <begin position="597"/>
        <end position="609"/>
    </location>
</feature>
<gene>
    <name evidence="11" type="ORF">Tdes44962_MAKER00299</name>
</gene>